<sequence length="390" mass="42560">MLDWLVIGGGVHGTYLSLALTLGGRVARDRLRVLDPHVAPLERWNACTENVGMEFLRSSFVHHLDPEPFDLRRFAPSRPRRGERAFLGRYLRPSLSVFRAHSENVIQKHGLASLRVQGEARSIMAIPGGIRVDTTEGALDARRVLLAIGMGDQPAIPDWARSLREEGGCVHHVFEPGFVRAQMAPFRHVVVVGGGISAAQTALALAKRQEGSVTILARHPARVFAFDTDPGWMGPKNLDDFARVADHDVRRHLIRHARHRGSMPDDVASALRRAVHERRLSLRIAGVSAAALIDGNIDISLDDGGAPLVTDTVVLATGFETRRPGGAWLANAVQELGLRCASCGYPIVDRSLRWHPNLFVTGPLAELELGPPARNILGARLAAERLVQVA</sequence>
<dbReference type="EMBL" id="WJIE01000013">
    <property type="protein sequence ID" value="MRG96793.1"/>
    <property type="molecule type" value="Genomic_DNA"/>
</dbReference>
<keyword evidence="3" id="KW-1185">Reference proteome</keyword>
<proteinExistence type="predicted"/>
<comment type="caution">
    <text evidence="2">The sequence shown here is derived from an EMBL/GenBank/DDBJ whole genome shotgun (WGS) entry which is preliminary data.</text>
</comment>
<evidence type="ECO:0000313" key="2">
    <source>
        <dbReference type="EMBL" id="MRG96793.1"/>
    </source>
</evidence>
<reference evidence="2 3" key="1">
    <citation type="submission" date="2019-10" db="EMBL/GenBank/DDBJ databases">
        <title>A soil myxobacterium in the family Polyangiaceae.</title>
        <authorList>
            <person name="Li Y."/>
            <person name="Wang J."/>
        </authorList>
    </citation>
    <scope>NUCLEOTIDE SEQUENCE [LARGE SCALE GENOMIC DNA]</scope>
    <source>
        <strain evidence="2 3">DSM 14734</strain>
    </source>
</reference>
<dbReference type="Proteomes" id="UP000440224">
    <property type="component" value="Unassembled WGS sequence"/>
</dbReference>
<feature type="domain" description="FAD/NAD(P)-binding" evidence="1">
    <location>
        <begin position="135"/>
        <end position="365"/>
    </location>
</feature>
<dbReference type="Pfam" id="PF07992">
    <property type="entry name" value="Pyr_redox_2"/>
    <property type="match status" value="1"/>
</dbReference>
<accession>A0A6N7PXS0</accession>
<dbReference type="GO" id="GO:0004497">
    <property type="term" value="F:monooxygenase activity"/>
    <property type="evidence" value="ECO:0007669"/>
    <property type="project" value="UniProtKB-KW"/>
</dbReference>
<keyword evidence="2" id="KW-0560">Oxidoreductase</keyword>
<dbReference type="InterPro" id="IPR036188">
    <property type="entry name" value="FAD/NAD-bd_sf"/>
</dbReference>
<dbReference type="PANTHER" id="PTHR38663:SF1">
    <property type="entry name" value="L-ORNITHINE N(5)-MONOOXYGENASE"/>
    <property type="match status" value="1"/>
</dbReference>
<dbReference type="AlphaFoldDB" id="A0A6N7PXS0"/>
<evidence type="ECO:0000259" key="1">
    <source>
        <dbReference type="Pfam" id="PF07992"/>
    </source>
</evidence>
<protein>
    <submittedName>
        <fullName evidence="2">SidA/IucD/PvdA family monooxygenase</fullName>
    </submittedName>
</protein>
<dbReference type="SUPFAM" id="SSF51905">
    <property type="entry name" value="FAD/NAD(P)-binding domain"/>
    <property type="match status" value="2"/>
</dbReference>
<gene>
    <name evidence="2" type="ORF">GF068_33445</name>
</gene>
<evidence type="ECO:0000313" key="3">
    <source>
        <dbReference type="Proteomes" id="UP000440224"/>
    </source>
</evidence>
<dbReference type="Gene3D" id="3.50.50.60">
    <property type="entry name" value="FAD/NAD(P)-binding domain"/>
    <property type="match status" value="1"/>
</dbReference>
<dbReference type="InterPro" id="IPR023753">
    <property type="entry name" value="FAD/NAD-binding_dom"/>
</dbReference>
<keyword evidence="2" id="KW-0503">Monooxygenase</keyword>
<name>A0A6N7PXS0_9BACT</name>
<dbReference type="RefSeq" id="WP_153823591.1">
    <property type="nucleotide sequence ID" value="NZ_WJIE01000013.1"/>
</dbReference>
<organism evidence="2 3">
    <name type="scientific">Polyangium spumosum</name>
    <dbReference type="NCBI Taxonomy" id="889282"/>
    <lineage>
        <taxon>Bacteria</taxon>
        <taxon>Pseudomonadati</taxon>
        <taxon>Myxococcota</taxon>
        <taxon>Polyangia</taxon>
        <taxon>Polyangiales</taxon>
        <taxon>Polyangiaceae</taxon>
        <taxon>Polyangium</taxon>
    </lineage>
</organism>
<dbReference type="PANTHER" id="PTHR38663">
    <property type="match status" value="1"/>
</dbReference>
<dbReference type="OrthoDB" id="370110at2"/>